<evidence type="ECO:0000313" key="2">
    <source>
        <dbReference type="Proteomes" id="UP001163064"/>
    </source>
</evidence>
<reference evidence="1" key="1">
    <citation type="submission" date="2022-10" db="EMBL/GenBank/DDBJ databases">
        <title>Streptomyces beihaiensis sp. nov., a chitin degrading actinobacterium, isolated from shrimp pond soil.</title>
        <authorList>
            <person name="Xie J."/>
            <person name="Shen N."/>
        </authorList>
    </citation>
    <scope>NUCLEOTIDE SEQUENCE</scope>
    <source>
        <strain evidence="1">GXMU-J5</strain>
    </source>
</reference>
<proteinExistence type="predicted"/>
<keyword evidence="2" id="KW-1185">Reference proteome</keyword>
<comment type="caution">
    <text evidence="1">The sequence shown here is derived from an EMBL/GenBank/DDBJ whole genome shotgun (WGS) entry which is preliminary data.</text>
</comment>
<accession>A0ABT3U2M4</accession>
<sequence>MEPDEGDREPSVEICDDGLRYYADTLRGSPVPSDCPQCLFDLGLTQRASDGSLAPIPPRLAAGAQMDRMRREIEEQRESLATLCESVARAQEIYLGSYGRRDSQVPITARRARRGNGRAGSAA</sequence>
<organism evidence="1 2">
    <name type="scientific">Streptomyces beihaiensis</name>
    <dbReference type="NCBI Taxonomy" id="2984495"/>
    <lineage>
        <taxon>Bacteria</taxon>
        <taxon>Bacillati</taxon>
        <taxon>Actinomycetota</taxon>
        <taxon>Actinomycetes</taxon>
        <taxon>Kitasatosporales</taxon>
        <taxon>Streptomycetaceae</taxon>
        <taxon>Streptomyces</taxon>
    </lineage>
</organism>
<dbReference type="EMBL" id="JAPHNL010000273">
    <property type="protein sequence ID" value="MCX3062458.1"/>
    <property type="molecule type" value="Genomic_DNA"/>
</dbReference>
<gene>
    <name evidence="1" type="ORF">OFY01_22390</name>
</gene>
<evidence type="ECO:0000313" key="1">
    <source>
        <dbReference type="EMBL" id="MCX3062458.1"/>
    </source>
</evidence>
<name>A0ABT3U2M4_9ACTN</name>
<protein>
    <submittedName>
        <fullName evidence="1">Uncharacterized protein</fullName>
    </submittedName>
</protein>
<dbReference type="Proteomes" id="UP001163064">
    <property type="component" value="Unassembled WGS sequence"/>
</dbReference>
<dbReference type="RefSeq" id="WP_266602705.1">
    <property type="nucleotide sequence ID" value="NZ_JAPHNL010000273.1"/>
</dbReference>